<organism evidence="4">
    <name type="scientific">Schistocephalus solidus</name>
    <name type="common">Tapeworm</name>
    <dbReference type="NCBI Taxonomy" id="70667"/>
    <lineage>
        <taxon>Eukaryota</taxon>
        <taxon>Metazoa</taxon>
        <taxon>Spiralia</taxon>
        <taxon>Lophotrochozoa</taxon>
        <taxon>Platyhelminthes</taxon>
        <taxon>Cestoda</taxon>
        <taxon>Eucestoda</taxon>
        <taxon>Diphyllobothriidea</taxon>
        <taxon>Diphyllobothriidae</taxon>
        <taxon>Schistocephalus</taxon>
    </lineage>
</organism>
<keyword evidence="1" id="KW-1133">Transmembrane helix</keyword>
<name>A0A183SSB6_SCHSO</name>
<evidence type="ECO:0000313" key="3">
    <source>
        <dbReference type="Proteomes" id="UP000275846"/>
    </source>
</evidence>
<evidence type="ECO:0000256" key="1">
    <source>
        <dbReference type="SAM" id="Phobius"/>
    </source>
</evidence>
<keyword evidence="3" id="KW-1185">Reference proteome</keyword>
<proteinExistence type="predicted"/>
<evidence type="ECO:0000313" key="4">
    <source>
        <dbReference type="WBParaSite" id="SSLN_0000734901-mRNA-1"/>
    </source>
</evidence>
<sequence>MSRVRPLGAAAPDVSYGWLMMANMPKTAISVSIVFVSNILLPIFLAVLRLLVEVKSKSQRTPGRTKAIPLSNTCGTILCDVSHGSSRPEMKCFYHVAQSSSPWHPGYPASRHRAFYLAQYEERYPPMDSCMSGLPENEHQTAQQSPR</sequence>
<dbReference type="WBParaSite" id="SSLN_0000734901-mRNA-1">
    <property type="protein sequence ID" value="SSLN_0000734901-mRNA-1"/>
    <property type="gene ID" value="SSLN_0000734901"/>
</dbReference>
<protein>
    <submittedName>
        <fullName evidence="4">G_PROTEIN_RECEP_F1_2 domain-containing protein</fullName>
    </submittedName>
</protein>
<dbReference type="Proteomes" id="UP000275846">
    <property type="component" value="Unassembled WGS sequence"/>
</dbReference>
<feature type="transmembrane region" description="Helical" evidence="1">
    <location>
        <begin position="28"/>
        <end position="52"/>
    </location>
</feature>
<keyword evidence="1" id="KW-0812">Transmembrane</keyword>
<dbReference type="AlphaFoldDB" id="A0A183SSB6"/>
<accession>A0A183SSB6</accession>
<evidence type="ECO:0000313" key="2">
    <source>
        <dbReference type="EMBL" id="VDL93499.1"/>
    </source>
</evidence>
<keyword evidence="1" id="KW-0472">Membrane</keyword>
<gene>
    <name evidence="2" type="ORF">SSLN_LOCUS7114</name>
</gene>
<reference evidence="2 3" key="2">
    <citation type="submission" date="2018-11" db="EMBL/GenBank/DDBJ databases">
        <authorList>
            <consortium name="Pathogen Informatics"/>
        </authorList>
    </citation>
    <scope>NUCLEOTIDE SEQUENCE [LARGE SCALE GENOMIC DNA]</scope>
    <source>
        <strain evidence="2 3">NST_G2</strain>
    </source>
</reference>
<reference evidence="4" key="1">
    <citation type="submission" date="2016-06" db="UniProtKB">
        <authorList>
            <consortium name="WormBaseParasite"/>
        </authorList>
    </citation>
    <scope>IDENTIFICATION</scope>
</reference>
<dbReference type="EMBL" id="UYSU01033995">
    <property type="protein sequence ID" value="VDL93499.1"/>
    <property type="molecule type" value="Genomic_DNA"/>
</dbReference>